<dbReference type="GO" id="GO:0006355">
    <property type="term" value="P:regulation of DNA-templated transcription"/>
    <property type="evidence" value="ECO:0007669"/>
    <property type="project" value="InterPro"/>
</dbReference>
<feature type="region of interest" description="Disordered" evidence="2">
    <location>
        <begin position="1143"/>
        <end position="1219"/>
    </location>
</feature>
<feature type="compositionally biased region" description="Low complexity" evidence="2">
    <location>
        <begin position="743"/>
        <end position="756"/>
    </location>
</feature>
<feature type="domain" description="GATA-type" evidence="3">
    <location>
        <begin position="1705"/>
        <end position="1742"/>
    </location>
</feature>
<feature type="region of interest" description="Disordered" evidence="2">
    <location>
        <begin position="1574"/>
        <end position="1643"/>
    </location>
</feature>
<dbReference type="InterPro" id="IPR013088">
    <property type="entry name" value="Znf_NHR/GATA"/>
</dbReference>
<feature type="compositionally biased region" description="Acidic residues" evidence="2">
    <location>
        <begin position="97"/>
        <end position="106"/>
    </location>
</feature>
<feature type="compositionally biased region" description="Low complexity" evidence="2">
    <location>
        <begin position="1944"/>
        <end position="1957"/>
    </location>
</feature>
<feature type="region of interest" description="Disordered" evidence="2">
    <location>
        <begin position="1347"/>
        <end position="1381"/>
    </location>
</feature>
<protein>
    <recommendedName>
        <fullName evidence="3">GATA-type domain-containing protein</fullName>
    </recommendedName>
</protein>
<dbReference type="GO" id="GO:0043565">
    <property type="term" value="F:sequence-specific DNA binding"/>
    <property type="evidence" value="ECO:0007669"/>
    <property type="project" value="InterPro"/>
</dbReference>
<dbReference type="OrthoDB" id="563774at2759"/>
<feature type="compositionally biased region" description="Basic residues" evidence="2">
    <location>
        <begin position="80"/>
        <end position="92"/>
    </location>
</feature>
<feature type="compositionally biased region" description="Acidic residues" evidence="2">
    <location>
        <begin position="2170"/>
        <end position="2179"/>
    </location>
</feature>
<dbReference type="InterPro" id="IPR000679">
    <property type="entry name" value="Znf_GATA"/>
</dbReference>
<evidence type="ECO:0000256" key="2">
    <source>
        <dbReference type="SAM" id="MobiDB-lite"/>
    </source>
</evidence>
<feature type="region of interest" description="Disordered" evidence="2">
    <location>
        <begin position="947"/>
        <end position="996"/>
    </location>
</feature>
<evidence type="ECO:0000256" key="1">
    <source>
        <dbReference type="PROSITE-ProRule" id="PRU00094"/>
    </source>
</evidence>
<feature type="compositionally biased region" description="Low complexity" evidence="2">
    <location>
        <begin position="1991"/>
        <end position="2000"/>
    </location>
</feature>
<keyword evidence="1" id="KW-0863">Zinc-finger</keyword>
<dbReference type="SMART" id="SM00401">
    <property type="entry name" value="ZnF_GATA"/>
    <property type="match status" value="2"/>
</dbReference>
<feature type="region of interest" description="Disordered" evidence="2">
    <location>
        <begin position="2121"/>
        <end position="2197"/>
    </location>
</feature>
<feature type="compositionally biased region" description="Low complexity" evidence="2">
    <location>
        <begin position="1173"/>
        <end position="1197"/>
    </location>
</feature>
<feature type="compositionally biased region" description="Low complexity" evidence="2">
    <location>
        <begin position="420"/>
        <end position="438"/>
    </location>
</feature>
<proteinExistence type="predicted"/>
<feature type="compositionally biased region" description="Low complexity" evidence="2">
    <location>
        <begin position="965"/>
        <end position="979"/>
    </location>
</feature>
<feature type="region of interest" description="Disordered" evidence="2">
    <location>
        <begin position="318"/>
        <end position="350"/>
    </location>
</feature>
<gene>
    <name evidence="4" type="ORF">HYH02_001069</name>
</gene>
<dbReference type="PANTHER" id="PTHR15712">
    <property type="entry name" value="ARMADILLO REPEAT CONTAINING PROTEIN"/>
    <property type="match status" value="1"/>
</dbReference>
<name>A0A836BCA0_9CHLO</name>
<keyword evidence="1" id="KW-0479">Metal-binding</keyword>
<feature type="region of interest" description="Disordered" evidence="2">
    <location>
        <begin position="1928"/>
        <end position="2037"/>
    </location>
</feature>
<accession>A0A836BCA0</accession>
<dbReference type="EMBL" id="JAEHOD010000002">
    <property type="protein sequence ID" value="KAG2454028.1"/>
    <property type="molecule type" value="Genomic_DNA"/>
</dbReference>
<feature type="region of interest" description="Disordered" evidence="2">
    <location>
        <begin position="741"/>
        <end position="771"/>
    </location>
</feature>
<dbReference type="InterPro" id="IPR051303">
    <property type="entry name" value="Armcx_regulator"/>
</dbReference>
<feature type="region of interest" description="Disordered" evidence="2">
    <location>
        <begin position="411"/>
        <end position="438"/>
    </location>
</feature>
<reference evidence="4" key="1">
    <citation type="journal article" date="2020" name="bioRxiv">
        <title>Comparative genomics of Chlamydomonas.</title>
        <authorList>
            <person name="Craig R.J."/>
            <person name="Hasan A.R."/>
            <person name="Ness R.W."/>
            <person name="Keightley P.D."/>
        </authorList>
    </citation>
    <scope>NUCLEOTIDE SEQUENCE</scope>
    <source>
        <strain evidence="4">CCAP 11/173</strain>
    </source>
</reference>
<keyword evidence="1" id="KW-0862">Zinc</keyword>
<feature type="compositionally biased region" description="Acidic residues" evidence="2">
    <location>
        <begin position="1198"/>
        <end position="1211"/>
    </location>
</feature>
<feature type="region of interest" description="Disordered" evidence="2">
    <location>
        <begin position="69"/>
        <end position="127"/>
    </location>
</feature>
<feature type="region of interest" description="Disordered" evidence="2">
    <location>
        <begin position="802"/>
        <end position="835"/>
    </location>
</feature>
<sequence>MLARAAVLTGAAEVAAEAPAEPLTAQRAAEMSTASELVAVVTARSRRPWAAHPFKERVYCCRSCDEALRGTGQTSPQARARARARRRARARARASSDDEEGGDGEQEVQRRDSGTQPPQPAAAAAATAAVATAPVPVDYELESAAPTAAGVPHLPAAAAWGPPPLQALLVPPPIAGAMPGAAPAAVAAQALAAAEVGGGVAPLPFGLGHLPWSLDPRQVSCATCSSPYLQRPSTASGFFARGTLTYTCNSCCHKNRVANGFYGPTGARSLQETGGRACVECGAEDTRQWRVHPMRLGFYICSTCHNDYKAECRKQGVGGTSARTKQEDDATPQPAGGGGSGDGDAFAAPPPVPLPLLMTMMAMGGTDKVGPGLLGAPAAALGAPAAALSNVGIVGGMAPAGAVGASPLPLPAAAHDSRSQGPQAVAAGPSGSGQPASGLGLLLTAADNAYDVDHDDTAAQQGRVTRSQAQRATHLRRGQLGGQTAVATGADAIGALGLPPAEAPAAGGNGGGVEVHAADPATLMHAAAFGFNPLAAAAALAAQQLAAEAAGMAAAAGAGVGMRTGPGGTDEARQDSADPLNVLAAAACRESAAEADLAFLLSRLQRMQGLAAIIQQGAAAAAAAAAARIGIGGGGLVPFITHQATTTKSIAAAVASAITTDAGMVGAMGAAAGVPDAHPGAGAGSIVADAGGTAVQPRLAAAGGYRAAQPALVSRRSPPACAAQGQQGAADLRHKEPALQPMAPAAAGPGTDAAATSTQPTGAPEAMASPQPRLPPQIPVAPAYAAVGANEVGSARGAVAAGATTGSTDGAGAAASTGKASAATGGTDADAAADKKGLDPRQVKCAFCSAPYARRGKAPSGFFAHGTRAYTCHGCCQENSRVNGFYGPPGTRNLQHAGGRECAECPADSTPQWHPHPERLGVYCCNACFFRLRRRARLQAARAPELKLEGGSGGKQGGRDERVQAGTDAAKAGAAAEAHGQVKVQPPATATGQPGLGATNASAAAAGAALPATDGPAMNEAAAANAAAAPPPDADVDAQAGPSQRFACTTCGNIWVKNGPKARNGFFTRGTGAFTCHSCCYKNSQANGFYGPPGTTSLEDAGGRECADCGKDTASYWIPHPSRVGFYCCGACDAKIRRRLRSLAAGPLKPKRGRGAQGQRRGGRAAKLRRADAAGQPADAAADGAAANEVLGGPAPEAEADAESPSDDGEEASPAAGSAAHGAAVSAAVSAWPMQLQPQQVQSLLAAWLATAAGSGAAGGAADAAGTPADAVHTAMAAVIPGADGRAPQAASEALDAGELHEPGPANEAGAGPLTLAQTQAQDDAPGMPLPACGRMDDGPLAAAEVEAPDVVSSPAAPGAEPDAVGEQPHHTAGSNARPQAAGLPPLAMVQVLMQDAAAASVVDEPASDTAVETPAQLAAEEAAKAAAEAAALVAALASAQAAAKPAAESAAEATAEAAAPEPLVLALAASVADAEGVAAARPERGLSPEQASATALAIVGSGRPSRSAAVRASSAIAHQLHGEAQPLKKLALAQALAAAALVLQEQGATESAADKGSGKAAAAAAAARNLASGLGKRDVRKTEQRKRKQRPAAAAGEGTASATAQPDSRRSKRRPLATAGPQPTAAEAATAGAATAPTAGAQSESSQGITCATCGNAYVKNGPNARNGFFARGTGAYTCDSCCMSNRYSDCGFYGPPGTRSLAEAGGRECGECGTEHTPQWRLHPFRTGAYACTACGLKLKRRQQQAAAAPTEQPPTQSSSQQGPDDEDALEQEQQQPASTPALRKADASRAEVSGSGLEVQPASTSETARAEAAAEAAAAAAAGGLRLRPSRSAAVRASSAIAHQLHQEDMPLMKLALAAALAAAASPLKGALGTPSTGAAPPAAGAAAAALQAAHEQSPYAALRLLADRAAAGSPIEAVAAAAAAAGSGGGQPRSLRRQRLAGSGSARSAAEALPAEPRATASTRGATGSSEAVVGQRPGPQPGGGAAAPSANVAKPTAPPQPLTEPSSIASLGDEGTLMSSGGRRSRSAARRANSTIANQLHNEELTLERLSLAAALAAAAAAVSNQGGAGASCRDSDGSVSARAAARASSASEAAAVGGPPGARVGVDSARRAAGVAGAAGVPPGPAGGASARARRRPGTAQRWPQQPCAEEADGGGEDIREAGGGEEEEEQEAELVGRRAKRSRRQMPMPRNAVVPMPALAVDGQELLDASVDASARAVLAHVAADRAARGSSSTAPPPLSSQASREGLVGCIQSWLQAHVWNRPLALLLGPSAEALGLDREQPPPGLGQKEQADWESSRVRVCAAFLRAADVAMSVEGAGDGAAAAAAAAAGQSPAIDTFHSVTCAVSEALASEVACWLMARTAPRERPPASGLAAAQRGVPLGRVLDDEDLQAGGPSGVAAVAAGAAGFATDVQLAVAAGTLAVSLRPLLLQPVREGLRVALRRGAAGQENEND</sequence>
<feature type="compositionally biased region" description="Low complexity" evidence="2">
    <location>
        <begin position="802"/>
        <end position="830"/>
    </location>
</feature>
<feature type="compositionally biased region" description="Polar residues" evidence="2">
    <location>
        <begin position="1964"/>
        <end position="1974"/>
    </location>
</feature>
<organism evidence="4 5">
    <name type="scientific">Chlamydomonas schloesseri</name>
    <dbReference type="NCBI Taxonomy" id="2026947"/>
    <lineage>
        <taxon>Eukaryota</taxon>
        <taxon>Viridiplantae</taxon>
        <taxon>Chlorophyta</taxon>
        <taxon>core chlorophytes</taxon>
        <taxon>Chlorophyceae</taxon>
        <taxon>CS clade</taxon>
        <taxon>Chlamydomonadales</taxon>
        <taxon>Chlamydomonadaceae</taxon>
        <taxon>Chlamydomonas</taxon>
    </lineage>
</organism>
<keyword evidence="5" id="KW-1185">Reference proteome</keyword>
<evidence type="ECO:0000259" key="3">
    <source>
        <dbReference type="PROSITE" id="PS50114"/>
    </source>
</evidence>
<feature type="region of interest" description="Disordered" evidence="2">
    <location>
        <begin position="1745"/>
        <end position="1813"/>
    </location>
</feature>
<dbReference type="PANTHER" id="PTHR15712:SF23">
    <property type="entry name" value="ARMADILLO REPEAT CONTAINING 10"/>
    <property type="match status" value="1"/>
</dbReference>
<feature type="region of interest" description="Disordered" evidence="2">
    <location>
        <begin position="1021"/>
        <end position="1040"/>
    </location>
</feature>
<dbReference type="PROSITE" id="PS50114">
    <property type="entry name" value="GATA_ZN_FINGER_2"/>
    <property type="match status" value="2"/>
</dbReference>
<evidence type="ECO:0000313" key="5">
    <source>
        <dbReference type="Proteomes" id="UP000613740"/>
    </source>
</evidence>
<feature type="domain" description="GATA-type" evidence="3">
    <location>
        <begin position="896"/>
        <end position="933"/>
    </location>
</feature>
<dbReference type="Gene3D" id="3.30.50.10">
    <property type="entry name" value="Erythroid Transcription Factor GATA-1, subunit A"/>
    <property type="match status" value="2"/>
</dbReference>
<feature type="compositionally biased region" description="Low complexity" evidence="2">
    <location>
        <begin position="1618"/>
        <end position="1642"/>
    </location>
</feature>
<comment type="caution">
    <text evidence="4">The sequence shown here is derived from an EMBL/GenBank/DDBJ whole genome shotgun (WGS) entry which is preliminary data.</text>
</comment>
<dbReference type="SUPFAM" id="SSF57716">
    <property type="entry name" value="Glucocorticoid receptor-like (DNA-binding domain)"/>
    <property type="match status" value="1"/>
</dbReference>
<feature type="compositionally biased region" description="Low complexity" evidence="2">
    <location>
        <begin position="1746"/>
        <end position="1765"/>
    </location>
</feature>
<dbReference type="Proteomes" id="UP000613740">
    <property type="component" value="Unassembled WGS sequence"/>
</dbReference>
<dbReference type="GO" id="GO:0008270">
    <property type="term" value="F:zinc ion binding"/>
    <property type="evidence" value="ECO:0007669"/>
    <property type="project" value="UniProtKB-KW"/>
</dbReference>
<evidence type="ECO:0000313" key="4">
    <source>
        <dbReference type="EMBL" id="KAG2454028.1"/>
    </source>
</evidence>
<feature type="compositionally biased region" description="Low complexity" evidence="2">
    <location>
        <begin position="1593"/>
        <end position="1605"/>
    </location>
</feature>